<gene>
    <name evidence="1" type="ORF">M413DRAFT_447645</name>
</gene>
<dbReference type="Proteomes" id="UP000053424">
    <property type="component" value="Unassembled WGS sequence"/>
</dbReference>
<evidence type="ECO:0000313" key="1">
    <source>
        <dbReference type="EMBL" id="KIM38687.1"/>
    </source>
</evidence>
<protein>
    <submittedName>
        <fullName evidence="1">Uncharacterized protein</fullName>
    </submittedName>
</protein>
<proteinExistence type="predicted"/>
<dbReference type="AlphaFoldDB" id="A0A0C2YCH2"/>
<name>A0A0C2YCH2_HEBCY</name>
<evidence type="ECO:0000313" key="2">
    <source>
        <dbReference type="Proteomes" id="UP000053424"/>
    </source>
</evidence>
<sequence length="55" mass="6321">MFCTQRWKLWAGTEESRKSGIGAECFLKVTRPWAIKKTDWTSNLAYNANLQLLAS</sequence>
<dbReference type="EMBL" id="KN831789">
    <property type="protein sequence ID" value="KIM38687.1"/>
    <property type="molecule type" value="Genomic_DNA"/>
</dbReference>
<keyword evidence="2" id="KW-1185">Reference proteome</keyword>
<dbReference type="HOGENOM" id="CLU_3032570_0_0_1"/>
<accession>A0A0C2YCH2</accession>
<reference evidence="2" key="2">
    <citation type="submission" date="2015-01" db="EMBL/GenBank/DDBJ databases">
        <title>Evolutionary Origins and Diversification of the Mycorrhizal Mutualists.</title>
        <authorList>
            <consortium name="DOE Joint Genome Institute"/>
            <consortium name="Mycorrhizal Genomics Consortium"/>
            <person name="Kohler A."/>
            <person name="Kuo A."/>
            <person name="Nagy L.G."/>
            <person name="Floudas D."/>
            <person name="Copeland A."/>
            <person name="Barry K.W."/>
            <person name="Cichocki N."/>
            <person name="Veneault-Fourrey C."/>
            <person name="LaButti K."/>
            <person name="Lindquist E.A."/>
            <person name="Lipzen A."/>
            <person name="Lundell T."/>
            <person name="Morin E."/>
            <person name="Murat C."/>
            <person name="Riley R."/>
            <person name="Ohm R."/>
            <person name="Sun H."/>
            <person name="Tunlid A."/>
            <person name="Henrissat B."/>
            <person name="Grigoriev I.V."/>
            <person name="Hibbett D.S."/>
            <person name="Martin F."/>
        </authorList>
    </citation>
    <scope>NUCLEOTIDE SEQUENCE [LARGE SCALE GENOMIC DNA]</scope>
    <source>
        <strain evidence="2">h7</strain>
    </source>
</reference>
<organism evidence="1 2">
    <name type="scientific">Hebeloma cylindrosporum</name>
    <dbReference type="NCBI Taxonomy" id="76867"/>
    <lineage>
        <taxon>Eukaryota</taxon>
        <taxon>Fungi</taxon>
        <taxon>Dikarya</taxon>
        <taxon>Basidiomycota</taxon>
        <taxon>Agaricomycotina</taxon>
        <taxon>Agaricomycetes</taxon>
        <taxon>Agaricomycetidae</taxon>
        <taxon>Agaricales</taxon>
        <taxon>Agaricineae</taxon>
        <taxon>Hymenogastraceae</taxon>
        <taxon>Hebeloma</taxon>
    </lineage>
</organism>
<reference evidence="1 2" key="1">
    <citation type="submission" date="2014-04" db="EMBL/GenBank/DDBJ databases">
        <authorList>
            <consortium name="DOE Joint Genome Institute"/>
            <person name="Kuo A."/>
            <person name="Gay G."/>
            <person name="Dore J."/>
            <person name="Kohler A."/>
            <person name="Nagy L.G."/>
            <person name="Floudas D."/>
            <person name="Copeland A."/>
            <person name="Barry K.W."/>
            <person name="Cichocki N."/>
            <person name="Veneault-Fourrey C."/>
            <person name="LaButti K."/>
            <person name="Lindquist E.A."/>
            <person name="Lipzen A."/>
            <person name="Lundell T."/>
            <person name="Morin E."/>
            <person name="Murat C."/>
            <person name="Sun H."/>
            <person name="Tunlid A."/>
            <person name="Henrissat B."/>
            <person name="Grigoriev I.V."/>
            <person name="Hibbett D.S."/>
            <person name="Martin F."/>
            <person name="Nordberg H.P."/>
            <person name="Cantor M.N."/>
            <person name="Hua S.X."/>
        </authorList>
    </citation>
    <scope>NUCLEOTIDE SEQUENCE [LARGE SCALE GENOMIC DNA]</scope>
    <source>
        <strain evidence="2">h7</strain>
    </source>
</reference>